<dbReference type="AlphaFoldDB" id="A0A2T7BGS3"/>
<feature type="domain" description="RNA 2-O ribose methyltransferase substrate binding" evidence="4">
    <location>
        <begin position="41"/>
        <end position="115"/>
    </location>
</feature>
<keyword evidence="6" id="KW-1185">Reference proteome</keyword>
<keyword evidence="1 5" id="KW-0489">Methyltransferase</keyword>
<dbReference type="GO" id="GO:0032259">
    <property type="term" value="P:methylation"/>
    <property type="evidence" value="ECO:0007669"/>
    <property type="project" value="UniProtKB-KW"/>
</dbReference>
<organism evidence="5 6">
    <name type="scientific">Chitinophaga parva</name>
    <dbReference type="NCBI Taxonomy" id="2169414"/>
    <lineage>
        <taxon>Bacteria</taxon>
        <taxon>Pseudomonadati</taxon>
        <taxon>Bacteroidota</taxon>
        <taxon>Chitinophagia</taxon>
        <taxon>Chitinophagales</taxon>
        <taxon>Chitinophagaceae</taxon>
        <taxon>Chitinophaga</taxon>
    </lineage>
</organism>
<dbReference type="InterPro" id="IPR001537">
    <property type="entry name" value="SpoU_MeTrfase"/>
</dbReference>
<dbReference type="GO" id="GO:0005829">
    <property type="term" value="C:cytosol"/>
    <property type="evidence" value="ECO:0007669"/>
    <property type="project" value="TreeGrafter"/>
</dbReference>
<dbReference type="Pfam" id="PF00588">
    <property type="entry name" value="SpoU_methylase"/>
    <property type="match status" value="1"/>
</dbReference>
<dbReference type="Pfam" id="PF08032">
    <property type="entry name" value="SpoU_sub_bind"/>
    <property type="match status" value="1"/>
</dbReference>
<dbReference type="Proteomes" id="UP000244450">
    <property type="component" value="Unassembled WGS sequence"/>
</dbReference>
<dbReference type="GO" id="GO:0008173">
    <property type="term" value="F:RNA methyltransferase activity"/>
    <property type="evidence" value="ECO:0007669"/>
    <property type="project" value="InterPro"/>
</dbReference>
<evidence type="ECO:0000313" key="5">
    <source>
        <dbReference type="EMBL" id="PUZ25482.1"/>
    </source>
</evidence>
<keyword evidence="2 5" id="KW-0808">Transferase</keyword>
<feature type="region of interest" description="Disordered" evidence="3">
    <location>
        <begin position="1"/>
        <end position="38"/>
    </location>
</feature>
<dbReference type="SUPFAM" id="SSF55315">
    <property type="entry name" value="L30e-like"/>
    <property type="match status" value="1"/>
</dbReference>
<dbReference type="CDD" id="cd18103">
    <property type="entry name" value="SpoU-like_RlmB"/>
    <property type="match status" value="1"/>
</dbReference>
<dbReference type="NCBIfam" id="TIGR00186">
    <property type="entry name" value="rRNA_methyl_3"/>
    <property type="match status" value="1"/>
</dbReference>
<dbReference type="GO" id="GO:0006396">
    <property type="term" value="P:RNA processing"/>
    <property type="evidence" value="ECO:0007669"/>
    <property type="project" value="InterPro"/>
</dbReference>
<dbReference type="Gene3D" id="3.30.1330.30">
    <property type="match status" value="1"/>
</dbReference>
<feature type="compositionally biased region" description="Low complexity" evidence="3">
    <location>
        <begin position="16"/>
        <end position="28"/>
    </location>
</feature>
<dbReference type="InterPro" id="IPR013123">
    <property type="entry name" value="SpoU_subst-bd"/>
</dbReference>
<protein>
    <submittedName>
        <fullName evidence="5">23S rRNA (Guanosine(2251)-2'-O)-methyltransferase RlmB</fullName>
    </submittedName>
</protein>
<evidence type="ECO:0000259" key="4">
    <source>
        <dbReference type="SMART" id="SM00967"/>
    </source>
</evidence>
<accession>A0A2T7BGS3</accession>
<dbReference type="OrthoDB" id="9794400at2"/>
<dbReference type="InterPro" id="IPR004441">
    <property type="entry name" value="rRNA_MeTrfase_TrmH"/>
</dbReference>
<evidence type="ECO:0000256" key="2">
    <source>
        <dbReference type="ARBA" id="ARBA00022679"/>
    </source>
</evidence>
<gene>
    <name evidence="5" type="ORF">DCC81_14445</name>
</gene>
<reference evidence="5 6" key="1">
    <citation type="submission" date="2018-04" db="EMBL/GenBank/DDBJ databases">
        <title>Chitinophaga fuyangensis sp. nov., isolated from soil in a chemical factory.</title>
        <authorList>
            <person name="Chen K."/>
        </authorList>
    </citation>
    <scope>NUCLEOTIDE SEQUENCE [LARGE SCALE GENOMIC DNA]</scope>
    <source>
        <strain evidence="5 6">LY-1</strain>
    </source>
</reference>
<dbReference type="GO" id="GO:0003723">
    <property type="term" value="F:RNA binding"/>
    <property type="evidence" value="ECO:0007669"/>
    <property type="project" value="InterPro"/>
</dbReference>
<dbReference type="SMART" id="SM00967">
    <property type="entry name" value="SpoU_sub_bind"/>
    <property type="match status" value="1"/>
</dbReference>
<evidence type="ECO:0000256" key="1">
    <source>
        <dbReference type="ARBA" id="ARBA00022603"/>
    </source>
</evidence>
<dbReference type="RefSeq" id="WP_108687322.1">
    <property type="nucleotide sequence ID" value="NZ_QCYK01000002.1"/>
</dbReference>
<dbReference type="InterPro" id="IPR029064">
    <property type="entry name" value="Ribosomal_eL30-like_sf"/>
</dbReference>
<proteinExistence type="predicted"/>
<dbReference type="InterPro" id="IPR029028">
    <property type="entry name" value="Alpha/beta_knot_MTases"/>
</dbReference>
<dbReference type="InterPro" id="IPR029026">
    <property type="entry name" value="tRNA_m1G_MTases_N"/>
</dbReference>
<dbReference type="Gene3D" id="3.40.1280.10">
    <property type="match status" value="1"/>
</dbReference>
<dbReference type="EMBL" id="QCYK01000002">
    <property type="protein sequence ID" value="PUZ25482.1"/>
    <property type="molecule type" value="Genomic_DNA"/>
</dbReference>
<dbReference type="PANTHER" id="PTHR46429:SF1">
    <property type="entry name" value="23S RRNA (GUANOSINE-2'-O-)-METHYLTRANSFERASE RLMB"/>
    <property type="match status" value="1"/>
</dbReference>
<comment type="caution">
    <text evidence="5">The sequence shown here is derived from an EMBL/GenBank/DDBJ whole genome shotgun (WGS) entry which is preliminary data.</text>
</comment>
<name>A0A2T7BGS3_9BACT</name>
<evidence type="ECO:0000313" key="6">
    <source>
        <dbReference type="Proteomes" id="UP000244450"/>
    </source>
</evidence>
<evidence type="ECO:0000256" key="3">
    <source>
        <dbReference type="SAM" id="MobiDB-lite"/>
    </source>
</evidence>
<dbReference type="PANTHER" id="PTHR46429">
    <property type="entry name" value="23S RRNA (GUANOSINE-2'-O-)-METHYLTRANSFERASE RLMB"/>
    <property type="match status" value="1"/>
</dbReference>
<sequence length="280" mass="30031">MNEERKQHGGGKRPGKPTGRPAGAKPAGSRYSTPKPKQSALIIGRQPIIEALQAGKPLERIFMLRGASGDTIPQIRTLAEAAQIPINQVPVEKLNSFTPANHQGVIALTTQINYLDLQDVISQVTDSGETPLFLILDGITDVRNIGAIARSAVCCGAQAIIIPDRGIAALNEEAMKSSAGALEKISICRVNSLLKAIDTLHLNGITVMGSEMEATEKLFDLDWTAPTAIIMGSEDKGIYPALRKATDKLFCIPMSNQFESFNVSVAAGIILYEALKQRMA</sequence>
<dbReference type="SUPFAM" id="SSF75217">
    <property type="entry name" value="alpha/beta knot"/>
    <property type="match status" value="1"/>
</dbReference>